<accession>A0AA39DM93</accession>
<evidence type="ECO:0000313" key="3">
    <source>
        <dbReference type="Proteomes" id="UP001168098"/>
    </source>
</evidence>
<reference evidence="2 3" key="1">
    <citation type="journal article" date="2023" name="BMC Biotechnol.">
        <title>Vitis rotundifolia cv Carlos genome sequencing.</title>
        <authorList>
            <person name="Huff M."/>
            <person name="Hulse-Kemp A."/>
            <person name="Scheffler B."/>
            <person name="Youngblood R."/>
            <person name="Simpson S."/>
            <person name="Babiker E."/>
            <person name="Staton M."/>
        </authorList>
    </citation>
    <scope>NUCLEOTIDE SEQUENCE [LARGE SCALE GENOMIC DNA]</scope>
    <source>
        <tissue evidence="2">Leaf</tissue>
    </source>
</reference>
<protein>
    <submittedName>
        <fullName evidence="2">Uncharacterized protein</fullName>
    </submittedName>
</protein>
<keyword evidence="3" id="KW-1185">Reference proteome</keyword>
<name>A0AA39DM93_VITRO</name>
<dbReference type="InterPro" id="IPR044169">
    <property type="entry name" value="PI21"/>
</dbReference>
<dbReference type="PANTHER" id="PTHR47488">
    <property type="entry name" value="HEAVY METAL TRANSPORT/DETOXIFICATION SUPERFAMILY PROTEIN"/>
    <property type="match status" value="1"/>
</dbReference>
<comment type="caution">
    <text evidence="2">The sequence shown here is derived from an EMBL/GenBank/DDBJ whole genome shotgun (WGS) entry which is preliminary data.</text>
</comment>
<feature type="region of interest" description="Disordered" evidence="1">
    <location>
        <begin position="25"/>
        <end position="46"/>
    </location>
</feature>
<dbReference type="Proteomes" id="UP001168098">
    <property type="component" value="Unassembled WGS sequence"/>
</dbReference>
<dbReference type="EMBL" id="JARBHA010000010">
    <property type="protein sequence ID" value="KAJ9689978.1"/>
    <property type="molecule type" value="Genomic_DNA"/>
</dbReference>
<organism evidence="2 3">
    <name type="scientific">Vitis rotundifolia</name>
    <name type="common">Muscadine grape</name>
    <dbReference type="NCBI Taxonomy" id="103349"/>
    <lineage>
        <taxon>Eukaryota</taxon>
        <taxon>Viridiplantae</taxon>
        <taxon>Streptophyta</taxon>
        <taxon>Embryophyta</taxon>
        <taxon>Tracheophyta</taxon>
        <taxon>Spermatophyta</taxon>
        <taxon>Magnoliopsida</taxon>
        <taxon>eudicotyledons</taxon>
        <taxon>Gunneridae</taxon>
        <taxon>Pentapetalae</taxon>
        <taxon>rosids</taxon>
        <taxon>Vitales</taxon>
        <taxon>Vitaceae</taxon>
        <taxon>Viteae</taxon>
        <taxon>Vitis</taxon>
    </lineage>
</organism>
<sequence length="132" mass="13798">MIRTRLFSRGGGIIKSIDFIPPAPPPAPAPAPAPPPEPPLPPEPALPPVPIPVTGYPAFIYLTGVCCKSCCGGRGGCPCHHGYGIPHQPPSYDGDVGLVPSYDGWASGCRCDRSYGCRCGLVIEENPTCTIM</sequence>
<gene>
    <name evidence="2" type="ORF">PVL29_012578</name>
</gene>
<proteinExistence type="predicted"/>
<dbReference type="AlphaFoldDB" id="A0AA39DM93"/>
<dbReference type="PANTHER" id="PTHR47488:SF7">
    <property type="entry name" value="HEAVY METAL TRANSPORT_DETOXIFICATION SUPERFAMILY PROTEIN"/>
    <property type="match status" value="1"/>
</dbReference>
<evidence type="ECO:0000256" key="1">
    <source>
        <dbReference type="SAM" id="MobiDB-lite"/>
    </source>
</evidence>
<evidence type="ECO:0000313" key="2">
    <source>
        <dbReference type="EMBL" id="KAJ9689978.1"/>
    </source>
</evidence>
<dbReference type="GO" id="GO:1900150">
    <property type="term" value="P:regulation of defense response to fungus"/>
    <property type="evidence" value="ECO:0007669"/>
    <property type="project" value="InterPro"/>
</dbReference>